<accession>A0A1G6XUL3</accession>
<name>A0A1G6XUL3_9ACTN</name>
<evidence type="ECO:0000256" key="1">
    <source>
        <dbReference type="SAM" id="SignalP"/>
    </source>
</evidence>
<dbReference type="RefSeq" id="WP_090592553.1">
    <property type="nucleotide sequence ID" value="NZ_LT629688.1"/>
</dbReference>
<dbReference type="Proteomes" id="UP000198546">
    <property type="component" value="Chromosome i"/>
</dbReference>
<dbReference type="InterPro" id="IPR002477">
    <property type="entry name" value="Peptidoglycan-bd-like"/>
</dbReference>
<evidence type="ECO:0000313" key="5">
    <source>
        <dbReference type="Proteomes" id="UP000198546"/>
    </source>
</evidence>
<feature type="signal peptide" evidence="1">
    <location>
        <begin position="1"/>
        <end position="32"/>
    </location>
</feature>
<dbReference type="OrthoDB" id="1099523at2"/>
<dbReference type="InterPro" id="IPR036365">
    <property type="entry name" value="PGBD-like_sf"/>
</dbReference>
<dbReference type="InterPro" id="IPR036366">
    <property type="entry name" value="PGBDSf"/>
</dbReference>
<evidence type="ECO:0000313" key="4">
    <source>
        <dbReference type="EMBL" id="SDD81894.1"/>
    </source>
</evidence>
<dbReference type="Pfam" id="PF26571">
    <property type="entry name" value="VldE"/>
    <property type="match status" value="1"/>
</dbReference>
<evidence type="ECO:0000259" key="2">
    <source>
        <dbReference type="Pfam" id="PF01471"/>
    </source>
</evidence>
<dbReference type="AlphaFoldDB" id="A0A1G6XUL3"/>
<protein>
    <submittedName>
        <fullName evidence="4">Putative peptidoglycan binding domain-containing protein</fullName>
    </submittedName>
</protein>
<feature type="domain" description="ARB-07466-like C-terminal" evidence="3">
    <location>
        <begin position="61"/>
        <end position="171"/>
    </location>
</feature>
<feature type="domain" description="Peptidoglycan binding-like" evidence="2">
    <location>
        <begin position="277"/>
        <end position="312"/>
    </location>
</feature>
<keyword evidence="1" id="KW-0732">Signal</keyword>
<dbReference type="SUPFAM" id="SSF47090">
    <property type="entry name" value="PGBD-like"/>
    <property type="match status" value="1"/>
</dbReference>
<dbReference type="STRING" id="675864.SAMN04489747_1816"/>
<feature type="chain" id="PRO_5009240491" evidence="1">
    <location>
        <begin position="33"/>
        <end position="318"/>
    </location>
</feature>
<dbReference type="InterPro" id="IPR058593">
    <property type="entry name" value="ARB_07466-like_C"/>
</dbReference>
<sequence length="318" mass="33899">MSCSLRGRLLRVLVVLSVLLLGTQLPATPASAAGRVPATPSGLPSGIETLAPYVPNNSCSPGTRPGTDKLAALLRSTYGRSVGTSRACNGSVTEHSDGRAVDLMLSARNSTQKADATALNSWLLATDRSGQKFANARRLGVMYIIWDGRIWSSYRTGDGWREYNGCASRTTSGYDTTCHRDHVHISLSWAGALGSTSFWTRTVAAQRYGACPASGNNWAAYSTNARSTPCPTHTRLTAPSTASAAYKALVPWAGYYMKTGSTTGTPVRAWQQALKVSQTGSWDSATVAATKRLQSRHGLPQSGTANTATWRAVLSEHR</sequence>
<keyword evidence="5" id="KW-1185">Reference proteome</keyword>
<organism evidence="4 5">
    <name type="scientific">Auraticoccus monumenti</name>
    <dbReference type="NCBI Taxonomy" id="675864"/>
    <lineage>
        <taxon>Bacteria</taxon>
        <taxon>Bacillati</taxon>
        <taxon>Actinomycetota</taxon>
        <taxon>Actinomycetes</taxon>
        <taxon>Propionibacteriales</taxon>
        <taxon>Propionibacteriaceae</taxon>
        <taxon>Auraticoccus</taxon>
    </lineage>
</organism>
<reference evidence="4 5" key="1">
    <citation type="submission" date="2016-10" db="EMBL/GenBank/DDBJ databases">
        <authorList>
            <person name="de Groot N.N."/>
        </authorList>
    </citation>
    <scope>NUCLEOTIDE SEQUENCE [LARGE SCALE GENOMIC DNA]</scope>
    <source>
        <strain evidence="4 5">MON 2.2</strain>
    </source>
</reference>
<dbReference type="EMBL" id="LT629688">
    <property type="protein sequence ID" value="SDD81894.1"/>
    <property type="molecule type" value="Genomic_DNA"/>
</dbReference>
<proteinExistence type="predicted"/>
<evidence type="ECO:0000259" key="3">
    <source>
        <dbReference type="Pfam" id="PF26571"/>
    </source>
</evidence>
<gene>
    <name evidence="4" type="ORF">SAMN04489747_1816</name>
</gene>
<dbReference type="Gene3D" id="1.10.101.10">
    <property type="entry name" value="PGBD-like superfamily/PGBD"/>
    <property type="match status" value="1"/>
</dbReference>
<dbReference type="Pfam" id="PF01471">
    <property type="entry name" value="PG_binding_1"/>
    <property type="match status" value="1"/>
</dbReference>